<evidence type="ECO:0000313" key="7">
    <source>
        <dbReference type="Proteomes" id="UP000770661"/>
    </source>
</evidence>
<dbReference type="InterPro" id="IPR023584">
    <property type="entry name" value="Ribosome_recyc_fac_dom"/>
</dbReference>
<evidence type="ECO:0000313" key="6">
    <source>
        <dbReference type="EMBL" id="KAG0723390.1"/>
    </source>
</evidence>
<dbReference type="EMBL" id="JACEEZ010008331">
    <property type="protein sequence ID" value="KAG0723390.1"/>
    <property type="molecule type" value="Genomic_DNA"/>
</dbReference>
<dbReference type="InterPro" id="IPR036191">
    <property type="entry name" value="RRF_sf"/>
</dbReference>
<dbReference type="GO" id="GO:0005739">
    <property type="term" value="C:mitochondrion"/>
    <property type="evidence" value="ECO:0007669"/>
    <property type="project" value="TreeGrafter"/>
</dbReference>
<dbReference type="AlphaFoldDB" id="A0A8J5CZY5"/>
<keyword evidence="7" id="KW-1185">Reference proteome</keyword>
<protein>
    <recommendedName>
        <fullName evidence="2">Ribosome-recycling factor, mitochondrial</fullName>
    </recommendedName>
    <alternativeName>
        <fullName evidence="4">Ribosome-releasing factor, mitochondrial</fullName>
    </alternativeName>
</protein>
<dbReference type="GO" id="GO:0043023">
    <property type="term" value="F:ribosomal large subunit binding"/>
    <property type="evidence" value="ECO:0007669"/>
    <property type="project" value="TreeGrafter"/>
</dbReference>
<evidence type="ECO:0000259" key="5">
    <source>
        <dbReference type="Pfam" id="PF01765"/>
    </source>
</evidence>
<organism evidence="6 7">
    <name type="scientific">Chionoecetes opilio</name>
    <name type="common">Atlantic snow crab</name>
    <name type="synonym">Cancer opilio</name>
    <dbReference type="NCBI Taxonomy" id="41210"/>
    <lineage>
        <taxon>Eukaryota</taxon>
        <taxon>Metazoa</taxon>
        <taxon>Ecdysozoa</taxon>
        <taxon>Arthropoda</taxon>
        <taxon>Crustacea</taxon>
        <taxon>Multicrustacea</taxon>
        <taxon>Malacostraca</taxon>
        <taxon>Eumalacostraca</taxon>
        <taxon>Eucarida</taxon>
        <taxon>Decapoda</taxon>
        <taxon>Pleocyemata</taxon>
        <taxon>Brachyura</taxon>
        <taxon>Eubrachyura</taxon>
        <taxon>Majoidea</taxon>
        <taxon>Majidae</taxon>
        <taxon>Chionoecetes</taxon>
    </lineage>
</organism>
<evidence type="ECO:0000256" key="2">
    <source>
        <dbReference type="ARBA" id="ARBA00020581"/>
    </source>
</evidence>
<feature type="domain" description="Ribosome recycling factor" evidence="5">
    <location>
        <begin position="111"/>
        <end position="273"/>
    </location>
</feature>
<proteinExistence type="inferred from homology"/>
<dbReference type="GO" id="GO:0006412">
    <property type="term" value="P:translation"/>
    <property type="evidence" value="ECO:0007669"/>
    <property type="project" value="UniProtKB-KW"/>
</dbReference>
<dbReference type="SUPFAM" id="SSF55194">
    <property type="entry name" value="Ribosome recycling factor, RRF"/>
    <property type="match status" value="1"/>
</dbReference>
<reference evidence="6" key="1">
    <citation type="submission" date="2020-07" db="EMBL/GenBank/DDBJ databases">
        <title>The High-quality genome of the commercially important snow crab, Chionoecetes opilio.</title>
        <authorList>
            <person name="Jeong J.-H."/>
            <person name="Ryu S."/>
        </authorList>
    </citation>
    <scope>NUCLEOTIDE SEQUENCE</scope>
    <source>
        <strain evidence="6">MADBK_172401_WGS</strain>
        <tissue evidence="6">Digestive gland</tissue>
    </source>
</reference>
<dbReference type="Gene3D" id="1.10.132.20">
    <property type="entry name" value="Ribosome-recycling factor"/>
    <property type="match status" value="1"/>
</dbReference>
<dbReference type="OrthoDB" id="407355at2759"/>
<comment type="similarity">
    <text evidence="1">Belongs to the RRF family.</text>
</comment>
<dbReference type="Gene3D" id="3.30.1360.40">
    <property type="match status" value="1"/>
</dbReference>
<gene>
    <name evidence="6" type="primary">Mrrf</name>
    <name evidence="6" type="ORF">GWK47_042812</name>
</gene>
<comment type="caution">
    <text evidence="6">The sequence shown here is derived from an EMBL/GenBank/DDBJ whole genome shotgun (WGS) entry which is preliminary data.</text>
</comment>
<accession>A0A8J5CZY5</accession>
<sequence length="276" mass="30298">MALVRPALAVRGRLALSPSWSVFRAIGQGRGGCHGPPPPTQRMATLASRAASLLRPHAAATLSLTRSYAKAKDKKGKGKGSSKASVTDEEMDEVVRVERMKQDFAQLVDDLKEDYIKNLSLRTAAGSLETLPVQLEGDEYPLNELAQVARKSSQVVVISAAAFPQAVPGIVAAIRGAGMNLNPQQEGTSIIVALPKVTREHRESLAKGAKMMYNKCKEQLRETQNQYIRKVKNREGKHSDDLLHNAQLRIREMAEEHMQEAEGMMVAKHKELLKTS</sequence>
<dbReference type="PANTHER" id="PTHR20982:SF3">
    <property type="entry name" value="MITOCHONDRIAL RIBOSOME RECYCLING FACTOR PSEUDO 1"/>
    <property type="match status" value="1"/>
</dbReference>
<evidence type="ECO:0000256" key="1">
    <source>
        <dbReference type="ARBA" id="ARBA00005912"/>
    </source>
</evidence>
<dbReference type="InterPro" id="IPR002661">
    <property type="entry name" value="Ribosome_recyc_fac"/>
</dbReference>
<evidence type="ECO:0000256" key="3">
    <source>
        <dbReference type="ARBA" id="ARBA00022917"/>
    </source>
</evidence>
<dbReference type="Proteomes" id="UP000770661">
    <property type="component" value="Unassembled WGS sequence"/>
</dbReference>
<evidence type="ECO:0000256" key="4">
    <source>
        <dbReference type="ARBA" id="ARBA00033107"/>
    </source>
</evidence>
<dbReference type="Pfam" id="PF01765">
    <property type="entry name" value="RRF"/>
    <property type="match status" value="1"/>
</dbReference>
<dbReference type="PANTHER" id="PTHR20982">
    <property type="entry name" value="RIBOSOME RECYCLING FACTOR"/>
    <property type="match status" value="1"/>
</dbReference>
<keyword evidence="3" id="KW-0648">Protein biosynthesis</keyword>
<name>A0A8J5CZY5_CHIOP</name>